<protein>
    <recommendedName>
        <fullName evidence="3">Protein AF-9 homolog</fullName>
    </recommendedName>
</protein>
<feature type="domain" description="YEATS" evidence="4">
    <location>
        <begin position="1"/>
        <end position="143"/>
    </location>
</feature>
<dbReference type="Pfam" id="PF03366">
    <property type="entry name" value="YEATS"/>
    <property type="match status" value="1"/>
</dbReference>
<evidence type="ECO:0000256" key="2">
    <source>
        <dbReference type="PROSITE-ProRule" id="PRU00376"/>
    </source>
</evidence>
<keyword evidence="3" id="KW-0805">Transcription regulation</keyword>
<dbReference type="CDD" id="cd16887">
    <property type="entry name" value="YEATS"/>
    <property type="match status" value="1"/>
</dbReference>
<dbReference type="EMBL" id="KK365133">
    <property type="protein sequence ID" value="KCZ82041.1"/>
    <property type="molecule type" value="Genomic_DNA"/>
</dbReference>
<keyword evidence="3" id="KW-0156">Chromatin regulator</keyword>
<dbReference type="VEuPathDB" id="MicrosporidiaDB:H312_00523"/>
<reference evidence="6" key="1">
    <citation type="submission" date="2013-02" db="EMBL/GenBank/DDBJ databases">
        <authorList>
            <consortium name="The Broad Institute Genome Sequencing Platform"/>
            <person name="Cuomo C."/>
            <person name="Becnel J."/>
            <person name="Sanscrainte N."/>
            <person name="Walker B."/>
            <person name="Young S.K."/>
            <person name="Zeng Q."/>
            <person name="Gargeya S."/>
            <person name="Fitzgerald M."/>
            <person name="Haas B."/>
            <person name="Abouelleil A."/>
            <person name="Alvarado L."/>
            <person name="Arachchi H.M."/>
            <person name="Berlin A.M."/>
            <person name="Chapman S.B."/>
            <person name="Dewar J."/>
            <person name="Goldberg J."/>
            <person name="Griggs A."/>
            <person name="Gujja S."/>
            <person name="Hansen M."/>
            <person name="Howarth C."/>
            <person name="Imamovic A."/>
            <person name="Larimer J."/>
            <person name="McCowan C."/>
            <person name="Murphy C."/>
            <person name="Neiman D."/>
            <person name="Pearson M."/>
            <person name="Priest M."/>
            <person name="Roberts A."/>
            <person name="Saif S."/>
            <person name="Shea T."/>
            <person name="Sisk P."/>
            <person name="Sykes S."/>
            <person name="Wortman J."/>
            <person name="Nusbaum C."/>
            <person name="Birren B."/>
        </authorList>
    </citation>
    <scope>NUCLEOTIDE SEQUENCE [LARGE SCALE GENOMIC DNA]</scope>
    <source>
        <strain evidence="6">PRA339</strain>
    </source>
</reference>
<dbReference type="Gene3D" id="2.60.40.1970">
    <property type="entry name" value="YEATS domain"/>
    <property type="match status" value="1"/>
</dbReference>
<dbReference type="GO" id="GO:0006325">
    <property type="term" value="P:chromatin organization"/>
    <property type="evidence" value="ECO:0007669"/>
    <property type="project" value="UniProtKB-KW"/>
</dbReference>
<comment type="subcellular location">
    <subcellularLocation>
        <location evidence="3">Nucleus</location>
    </subcellularLocation>
    <subcellularLocation>
        <location evidence="3">Cytoplasm</location>
    </subcellularLocation>
</comment>
<proteinExistence type="inferred from homology"/>
<keyword evidence="3" id="KW-0175">Coiled coil</keyword>
<keyword evidence="3" id="KW-0804">Transcription</keyword>
<dbReference type="OrthoDB" id="16041at2759"/>
<keyword evidence="3" id="KW-0234">DNA repair</keyword>
<dbReference type="STRING" id="1288291.A0A059F537"/>
<comment type="domain">
    <text evidence="3">The coiled-coil domain is required for assembly into the NuA4 complex.</text>
</comment>
<keyword evidence="3" id="KW-0963">Cytoplasm</keyword>
<comment type="function">
    <text evidence="3">Component of the SWR1 complex which mediates the ATP-dependent exchange of histone H2A for an H2A variant leading to transcriptional regulation of selected genes by chromatin remodeling. Component of the NuA4 histone acetyltransferase complex which is involved in transcriptional activation of selected genes principally by acetylation of nucleosomal histones H4 and H2A. The NuA4 complex is also involved in DNA repair. Yaf9 may also be required for viability in conditions in which the structural integrity of the spindle is compromised.</text>
</comment>
<evidence type="ECO:0000259" key="4">
    <source>
        <dbReference type="PROSITE" id="PS51037"/>
    </source>
</evidence>
<keyword evidence="3" id="KW-0010">Activator</keyword>
<feature type="non-terminal residue" evidence="5">
    <location>
        <position position="1"/>
    </location>
</feature>
<dbReference type="GO" id="GO:0006281">
    <property type="term" value="P:DNA repair"/>
    <property type="evidence" value="ECO:0007669"/>
    <property type="project" value="UniProtKB-UniRule"/>
</dbReference>
<dbReference type="PROSITE" id="PS51037">
    <property type="entry name" value="YEATS"/>
    <property type="match status" value="1"/>
</dbReference>
<dbReference type="InterPro" id="IPR038704">
    <property type="entry name" value="YEAST_sf"/>
</dbReference>
<evidence type="ECO:0000256" key="3">
    <source>
        <dbReference type="RuleBase" id="RU367117"/>
    </source>
</evidence>
<dbReference type="Proteomes" id="UP000030655">
    <property type="component" value="Unassembled WGS sequence"/>
</dbReference>
<dbReference type="InterPro" id="IPR005033">
    <property type="entry name" value="YEATS"/>
</dbReference>
<comment type="subunit">
    <text evidence="3">Component of the SWR1 chromatin-remodeling complex and of the NuA4 histone acetyltransferase complex.</text>
</comment>
<dbReference type="PANTHER" id="PTHR23195">
    <property type="entry name" value="YEATS DOMAIN"/>
    <property type="match status" value="1"/>
</dbReference>
<gene>
    <name evidence="3" type="primary">YAF9</name>
    <name evidence="5" type="ORF">H312_00523</name>
</gene>
<dbReference type="GO" id="GO:0000812">
    <property type="term" value="C:Swr1 complex"/>
    <property type="evidence" value="ECO:0007669"/>
    <property type="project" value="UniProtKB-UniRule"/>
</dbReference>
<evidence type="ECO:0000313" key="5">
    <source>
        <dbReference type="EMBL" id="KCZ82041.1"/>
    </source>
</evidence>
<dbReference type="AlphaFoldDB" id="A0A059F537"/>
<accession>A0A059F537</accession>
<sequence length="143" mass="16867">MYTSKRIWIGNIAKAIPLEERIHPDLTHSWTVYVKAYDPSFITSVTFRLHESFVNNVIETTYPFELSQYGWGEFTVHIKISTKLGNIHTTHALLIHNVEKSERMDEIIYKGNEIEDHIVSKEEEEEYFRIENAIEKLLSRLDQ</sequence>
<dbReference type="GO" id="GO:0005737">
    <property type="term" value="C:cytoplasm"/>
    <property type="evidence" value="ECO:0007669"/>
    <property type="project" value="UniProtKB-SubCell"/>
</dbReference>
<name>A0A059F537_9MICR</name>
<keyword evidence="1 2" id="KW-0539">Nucleus</keyword>
<reference evidence="5 6" key="2">
    <citation type="submission" date="2014-03" db="EMBL/GenBank/DDBJ databases">
        <title>The Genome Sequence of Anncaliia algerae insect isolate PRA339.</title>
        <authorList>
            <consortium name="The Broad Institute Genome Sequencing Platform"/>
            <consortium name="The Broad Institute Genome Sequencing Center for Infectious Disease"/>
            <person name="Cuomo C."/>
            <person name="Becnel J."/>
            <person name="Sanscrainte N."/>
            <person name="Walker B."/>
            <person name="Young S.K."/>
            <person name="Zeng Q."/>
            <person name="Gargeya S."/>
            <person name="Fitzgerald M."/>
            <person name="Haas B."/>
            <person name="Abouelleil A."/>
            <person name="Alvarado L."/>
            <person name="Arachchi H.M."/>
            <person name="Berlin A.M."/>
            <person name="Chapman S.B."/>
            <person name="Dewar J."/>
            <person name="Goldberg J."/>
            <person name="Griggs A."/>
            <person name="Gujja S."/>
            <person name="Hansen M."/>
            <person name="Howarth C."/>
            <person name="Imamovic A."/>
            <person name="Larimer J."/>
            <person name="McCowan C."/>
            <person name="Murphy C."/>
            <person name="Neiman D."/>
            <person name="Pearson M."/>
            <person name="Priest M."/>
            <person name="Roberts A."/>
            <person name="Saif S."/>
            <person name="Shea T."/>
            <person name="Sisk P."/>
            <person name="Sykes S."/>
            <person name="Wortman J."/>
            <person name="Nusbaum C."/>
            <person name="Birren B."/>
        </authorList>
    </citation>
    <scope>NUCLEOTIDE SEQUENCE [LARGE SCALE GENOMIC DNA]</scope>
    <source>
        <strain evidence="5 6">PRA339</strain>
    </source>
</reference>
<comment type="similarity">
    <text evidence="3">Belongs to the YAF9 family.</text>
</comment>
<dbReference type="HOGENOM" id="CLU_051385_3_1_1"/>
<dbReference type="InterPro" id="IPR055129">
    <property type="entry name" value="YEATS_dom"/>
</dbReference>
<keyword evidence="6" id="KW-1185">Reference proteome</keyword>
<evidence type="ECO:0000313" key="6">
    <source>
        <dbReference type="Proteomes" id="UP000030655"/>
    </source>
</evidence>
<keyword evidence="3" id="KW-0227">DNA damage</keyword>
<organism evidence="5 6">
    <name type="scientific">Anncaliia algerae PRA339</name>
    <dbReference type="NCBI Taxonomy" id="1288291"/>
    <lineage>
        <taxon>Eukaryota</taxon>
        <taxon>Fungi</taxon>
        <taxon>Fungi incertae sedis</taxon>
        <taxon>Microsporidia</taxon>
        <taxon>Tubulinosematoidea</taxon>
        <taxon>Tubulinosematidae</taxon>
        <taxon>Anncaliia</taxon>
    </lineage>
</organism>
<dbReference type="GO" id="GO:0006355">
    <property type="term" value="P:regulation of DNA-templated transcription"/>
    <property type="evidence" value="ECO:0007669"/>
    <property type="project" value="InterPro"/>
</dbReference>
<evidence type="ECO:0000256" key="1">
    <source>
        <dbReference type="ARBA" id="ARBA00023242"/>
    </source>
</evidence>